<comment type="caution">
    <text evidence="2">The sequence shown here is derived from an EMBL/GenBank/DDBJ whole genome shotgun (WGS) entry which is preliminary data.</text>
</comment>
<dbReference type="CDD" id="cd12108">
    <property type="entry name" value="Hr-like"/>
    <property type="match status" value="1"/>
</dbReference>
<evidence type="ECO:0000313" key="2">
    <source>
        <dbReference type="EMBL" id="GAA3235111.1"/>
    </source>
</evidence>
<protein>
    <submittedName>
        <fullName evidence="2">Hemerythrin domain-containing protein</fullName>
    </submittedName>
</protein>
<feature type="domain" description="Hemerythrin-like" evidence="1">
    <location>
        <begin position="16"/>
        <end position="136"/>
    </location>
</feature>
<keyword evidence="3" id="KW-1185">Reference proteome</keyword>
<evidence type="ECO:0000313" key="3">
    <source>
        <dbReference type="Proteomes" id="UP001501237"/>
    </source>
</evidence>
<proteinExistence type="predicted"/>
<name>A0ABP6QJY4_9ACTN</name>
<dbReference type="Gene3D" id="1.20.120.520">
    <property type="entry name" value="nmb1532 protein domain like"/>
    <property type="match status" value="1"/>
</dbReference>
<dbReference type="Pfam" id="PF01814">
    <property type="entry name" value="Hemerythrin"/>
    <property type="match status" value="1"/>
</dbReference>
<organism evidence="2 3">
    <name type="scientific">Actinocorallia longicatena</name>
    <dbReference type="NCBI Taxonomy" id="111803"/>
    <lineage>
        <taxon>Bacteria</taxon>
        <taxon>Bacillati</taxon>
        <taxon>Actinomycetota</taxon>
        <taxon>Actinomycetes</taxon>
        <taxon>Streptosporangiales</taxon>
        <taxon>Thermomonosporaceae</taxon>
        <taxon>Actinocorallia</taxon>
    </lineage>
</organism>
<evidence type="ECO:0000259" key="1">
    <source>
        <dbReference type="Pfam" id="PF01814"/>
    </source>
</evidence>
<dbReference type="InterPro" id="IPR012312">
    <property type="entry name" value="Hemerythrin-like"/>
</dbReference>
<dbReference type="EMBL" id="BAAAUV010000027">
    <property type="protein sequence ID" value="GAA3235111.1"/>
    <property type="molecule type" value="Genomic_DNA"/>
</dbReference>
<sequence>MSPRRAGDPEIDLTAMSVIHRAMREDVRRLAALTAAQGDRPFPAAREAALAAHLEGLAREIHSHHGKEDDVLWPVISASAGAAIDLKPLSEDHTEIDPILDRIRTGSGTARAQALAELRDLLDDHIAEEEAVLFPIMRAYVSVADFEACEKRFREGAPMSQLKWVVPWLAGAADEEESARMLKAAGLPFRILLALTRPGHLKRQRLIFG</sequence>
<accession>A0ABP6QJY4</accession>
<reference evidence="3" key="1">
    <citation type="journal article" date="2019" name="Int. J. Syst. Evol. Microbiol.">
        <title>The Global Catalogue of Microorganisms (GCM) 10K type strain sequencing project: providing services to taxonomists for standard genome sequencing and annotation.</title>
        <authorList>
            <consortium name="The Broad Institute Genomics Platform"/>
            <consortium name="The Broad Institute Genome Sequencing Center for Infectious Disease"/>
            <person name="Wu L."/>
            <person name="Ma J."/>
        </authorList>
    </citation>
    <scope>NUCLEOTIDE SEQUENCE [LARGE SCALE GENOMIC DNA]</scope>
    <source>
        <strain evidence="3">JCM 9377</strain>
    </source>
</reference>
<dbReference type="Proteomes" id="UP001501237">
    <property type="component" value="Unassembled WGS sequence"/>
</dbReference>
<gene>
    <name evidence="2" type="ORF">GCM10010468_68670</name>
</gene>